<dbReference type="Gene3D" id="1.10.150.50">
    <property type="entry name" value="Transcription Factor, Ets-1"/>
    <property type="match status" value="1"/>
</dbReference>
<feature type="compositionally biased region" description="Low complexity" evidence="1">
    <location>
        <begin position="82"/>
        <end position="93"/>
    </location>
</feature>
<evidence type="ECO:0000313" key="3">
    <source>
        <dbReference type="WBParaSite" id="Pan_g942.t1"/>
    </source>
</evidence>
<reference evidence="3" key="2">
    <citation type="submission" date="2020-10" db="UniProtKB">
        <authorList>
            <consortium name="WormBaseParasite"/>
        </authorList>
    </citation>
    <scope>IDENTIFICATION</scope>
</reference>
<sequence length="269" mass="30196">MASPHVLWTKFFKSCNLPSPLCSKYADNFIKQRIQPAMLKDIGKTELRDLGVTAVGDQLAILKHIKEHHGVPPELSEEVRGRGASSSSALTASEARRGRPPPDRNEVYRVTMPEGRTPRTRGILQQHAELRSKGLIARGTSGVRVGGRTLDRVSEESRVIRKVVPTTSRLRSDQLDERRPNSAGRNVRFNVVQPPRPINPKADRFAAAAGIQVRRVPARGGLARSPPPPPVRVVRRVVSEPEYYDDEDEVMEEDYDPNPRRVIRRVRYA</sequence>
<protein>
    <submittedName>
        <fullName evidence="3">SAM domain-containing protein</fullName>
    </submittedName>
</protein>
<accession>A0A7E4WCV8</accession>
<dbReference type="SUPFAM" id="SSF47769">
    <property type="entry name" value="SAM/Pointed domain"/>
    <property type="match status" value="1"/>
</dbReference>
<feature type="compositionally biased region" description="Basic and acidic residues" evidence="1">
    <location>
        <begin position="94"/>
        <end position="107"/>
    </location>
</feature>
<dbReference type="AlphaFoldDB" id="A0A7E4WCV8"/>
<keyword evidence="2" id="KW-1185">Reference proteome</keyword>
<name>A0A7E4WCV8_PANRE</name>
<dbReference type="InterPro" id="IPR039161">
    <property type="entry name" value="C19orf47-like"/>
</dbReference>
<reference evidence="2" key="1">
    <citation type="journal article" date="2013" name="Genetics">
        <title>The draft genome and transcriptome of Panagrellus redivivus are shaped by the harsh demands of a free-living lifestyle.</title>
        <authorList>
            <person name="Srinivasan J."/>
            <person name="Dillman A.R."/>
            <person name="Macchietto M.G."/>
            <person name="Heikkinen L."/>
            <person name="Lakso M."/>
            <person name="Fracchia K.M."/>
            <person name="Antoshechkin I."/>
            <person name="Mortazavi A."/>
            <person name="Wong G."/>
            <person name="Sternberg P.W."/>
        </authorList>
    </citation>
    <scope>NUCLEOTIDE SEQUENCE [LARGE SCALE GENOMIC DNA]</scope>
    <source>
        <strain evidence="2">MT8872</strain>
    </source>
</reference>
<feature type="region of interest" description="Disordered" evidence="1">
    <location>
        <begin position="72"/>
        <end position="108"/>
    </location>
</feature>
<evidence type="ECO:0000256" key="1">
    <source>
        <dbReference type="SAM" id="MobiDB-lite"/>
    </source>
</evidence>
<dbReference type="Pfam" id="PF18017">
    <property type="entry name" value="SAM_4"/>
    <property type="match status" value="1"/>
</dbReference>
<dbReference type="GO" id="GO:0005634">
    <property type="term" value="C:nucleus"/>
    <property type="evidence" value="ECO:0007669"/>
    <property type="project" value="TreeGrafter"/>
</dbReference>
<dbReference type="InterPro" id="IPR013761">
    <property type="entry name" value="SAM/pointed_sf"/>
</dbReference>
<proteinExistence type="predicted"/>
<organism evidence="2 3">
    <name type="scientific">Panagrellus redivivus</name>
    <name type="common">Microworm</name>
    <dbReference type="NCBI Taxonomy" id="6233"/>
    <lineage>
        <taxon>Eukaryota</taxon>
        <taxon>Metazoa</taxon>
        <taxon>Ecdysozoa</taxon>
        <taxon>Nematoda</taxon>
        <taxon>Chromadorea</taxon>
        <taxon>Rhabditida</taxon>
        <taxon>Tylenchina</taxon>
        <taxon>Panagrolaimomorpha</taxon>
        <taxon>Panagrolaimoidea</taxon>
        <taxon>Panagrolaimidae</taxon>
        <taxon>Panagrellus</taxon>
    </lineage>
</organism>
<dbReference type="PANTHER" id="PTHR21359">
    <property type="entry name" value="DUF5577 DOMAIN-CONTAINING PROTEIN"/>
    <property type="match status" value="1"/>
</dbReference>
<evidence type="ECO:0000313" key="2">
    <source>
        <dbReference type="Proteomes" id="UP000492821"/>
    </source>
</evidence>
<dbReference type="WBParaSite" id="Pan_g942.t1">
    <property type="protein sequence ID" value="Pan_g942.t1"/>
    <property type="gene ID" value="Pan_g942"/>
</dbReference>
<dbReference type="Proteomes" id="UP000492821">
    <property type="component" value="Unassembled WGS sequence"/>
</dbReference>
<dbReference type="PANTHER" id="PTHR21359:SF1">
    <property type="entry name" value="DUF5577 DOMAIN-CONTAINING PROTEIN"/>
    <property type="match status" value="1"/>
</dbReference>